<protein>
    <recommendedName>
        <fullName evidence="11">FYVE-type domain-containing protein</fullName>
    </recommendedName>
</protein>
<dbReference type="GeneID" id="19047043"/>
<dbReference type="InterPro" id="IPR052113">
    <property type="entry name" value="FYVE-type_Zinc_Finger"/>
</dbReference>
<evidence type="ECO:0000259" key="6">
    <source>
        <dbReference type="PROSITE" id="PS50003"/>
    </source>
</evidence>
<dbReference type="RefSeq" id="XP_005827458.1">
    <property type="nucleotide sequence ID" value="XM_005827401.1"/>
</dbReference>
<dbReference type="InterPro" id="IPR017455">
    <property type="entry name" value="Znf_FYVE-rel"/>
</dbReference>
<keyword evidence="3" id="KW-0862">Zinc</keyword>
<dbReference type="SMART" id="SM00064">
    <property type="entry name" value="FYVE"/>
    <property type="match status" value="1"/>
</dbReference>
<dbReference type="PaxDb" id="55529-EKX40478"/>
<evidence type="ECO:0000256" key="4">
    <source>
        <dbReference type="PROSITE-ProRule" id="PRU00091"/>
    </source>
</evidence>
<evidence type="ECO:0008006" key="11">
    <source>
        <dbReference type="Google" id="ProtNLM"/>
    </source>
</evidence>
<dbReference type="Pfam" id="PF01363">
    <property type="entry name" value="FYVE"/>
    <property type="match status" value="1"/>
</dbReference>
<evidence type="ECO:0000259" key="7">
    <source>
        <dbReference type="PROSITE" id="PS50178"/>
    </source>
</evidence>
<organism evidence="8">
    <name type="scientific">Guillardia theta (strain CCMP2712)</name>
    <name type="common">Cryptophyte</name>
    <dbReference type="NCBI Taxonomy" id="905079"/>
    <lineage>
        <taxon>Eukaryota</taxon>
        <taxon>Cryptophyceae</taxon>
        <taxon>Pyrenomonadales</taxon>
        <taxon>Geminigeraceae</taxon>
        <taxon>Guillardia</taxon>
    </lineage>
</organism>
<keyword evidence="2 4" id="KW-0863">Zinc-finger</keyword>
<evidence type="ECO:0000313" key="10">
    <source>
        <dbReference type="Proteomes" id="UP000011087"/>
    </source>
</evidence>
<dbReference type="OrthoDB" id="79871at2759"/>
<name>L1IW37_GUITC</name>
<dbReference type="KEGG" id="gtt:GUITHDRAFT_113509"/>
<dbReference type="Gene3D" id="2.30.29.30">
    <property type="entry name" value="Pleckstrin-homology domain (PH domain)/Phosphotyrosine-binding domain (PTB)"/>
    <property type="match status" value="1"/>
</dbReference>
<dbReference type="SUPFAM" id="SSF57903">
    <property type="entry name" value="FYVE/PHD zinc finger"/>
    <property type="match status" value="1"/>
</dbReference>
<dbReference type="GO" id="GO:0008270">
    <property type="term" value="F:zinc ion binding"/>
    <property type="evidence" value="ECO:0007669"/>
    <property type="project" value="UniProtKB-KW"/>
</dbReference>
<dbReference type="Proteomes" id="UP000011087">
    <property type="component" value="Unassembled WGS sequence"/>
</dbReference>
<gene>
    <name evidence="8" type="ORF">GUITHDRAFT_113509</name>
</gene>
<dbReference type="Gene3D" id="3.30.40.10">
    <property type="entry name" value="Zinc/RING finger domain, C3HC4 (zinc finger)"/>
    <property type="match status" value="1"/>
</dbReference>
<keyword evidence="10" id="KW-1185">Reference proteome</keyword>
<dbReference type="PROSITE" id="PS50003">
    <property type="entry name" value="PH_DOMAIN"/>
    <property type="match status" value="2"/>
</dbReference>
<keyword evidence="1" id="KW-0479">Metal-binding</keyword>
<dbReference type="PANTHER" id="PTHR39490:SF8">
    <property type="entry name" value="ZINC FINGER FYVE DOMAIN-CONTAINING PROTEIN 21"/>
    <property type="match status" value="1"/>
</dbReference>
<evidence type="ECO:0000256" key="1">
    <source>
        <dbReference type="ARBA" id="ARBA00022723"/>
    </source>
</evidence>
<evidence type="ECO:0000256" key="3">
    <source>
        <dbReference type="ARBA" id="ARBA00022833"/>
    </source>
</evidence>
<dbReference type="SUPFAM" id="SSF50729">
    <property type="entry name" value="PH domain-like"/>
    <property type="match status" value="1"/>
</dbReference>
<dbReference type="InterPro" id="IPR000306">
    <property type="entry name" value="Znf_FYVE"/>
</dbReference>
<feature type="domain" description="FYVE-type" evidence="7">
    <location>
        <begin position="121"/>
        <end position="185"/>
    </location>
</feature>
<dbReference type="InterPro" id="IPR013083">
    <property type="entry name" value="Znf_RING/FYVE/PHD"/>
</dbReference>
<reference evidence="9" key="3">
    <citation type="submission" date="2016-03" db="UniProtKB">
        <authorList>
            <consortium name="EnsemblProtists"/>
        </authorList>
    </citation>
    <scope>IDENTIFICATION</scope>
</reference>
<feature type="region of interest" description="Disordered" evidence="5">
    <location>
        <begin position="432"/>
        <end position="459"/>
    </location>
</feature>
<accession>L1IW37</accession>
<dbReference type="InterPro" id="IPR011993">
    <property type="entry name" value="PH-like_dom_sf"/>
</dbReference>
<sequence>MRTSGSEEPITSVEVVGQHALKMGWMEKETEEKMFKSWQSRFAILTGWDGREAHIFYYDKETDKAREASGILFIHDMELQQDKDEHILTLQGSQRRFRFRCSTSELARCKAGESSMAWMAEKHAKTCEKCRQVFEADVFSATNRKHHCRCCGRIFCSVCSSNDKISLAPYKDPVRCCNLCSDTQQHLISEMRERQLRVEKFVAKYLELLETGGHFVDGERSDVQRDIKIDGAMGTSLQFRNLIITETVDVSALADKSFATGVGIAHGIKAATLRGIKTIRGVHKVDSTHIVNAFRPEQARQNIVGAAATVGGGVVGFAKDTIAMANTIMDGVEGPRVRNVMIKDIIGASDCAGNPVMIKTLNKKAINGFVIMFKDEEGEEKDLVCIAESSEEKSAWLSALTELKVVADDAGADLLVFKKEMDQRNEDIKAKISQRKQMRKHKVMREAGALPSSPENENE</sequence>
<feature type="domain" description="PH" evidence="6">
    <location>
        <begin position="369"/>
        <end position="405"/>
    </location>
</feature>
<dbReference type="EMBL" id="JH993031">
    <property type="protein sequence ID" value="EKX40478.1"/>
    <property type="molecule type" value="Genomic_DNA"/>
</dbReference>
<dbReference type="PANTHER" id="PTHR39490">
    <property type="entry name" value="ARRESTIN DOMAIN-CONTAINING PROTEIN D"/>
    <property type="match status" value="1"/>
</dbReference>
<reference evidence="8 10" key="1">
    <citation type="journal article" date="2012" name="Nature">
        <title>Algal genomes reveal evolutionary mosaicism and the fate of nucleomorphs.</title>
        <authorList>
            <consortium name="DOE Joint Genome Institute"/>
            <person name="Curtis B.A."/>
            <person name="Tanifuji G."/>
            <person name="Burki F."/>
            <person name="Gruber A."/>
            <person name="Irimia M."/>
            <person name="Maruyama S."/>
            <person name="Arias M.C."/>
            <person name="Ball S.G."/>
            <person name="Gile G.H."/>
            <person name="Hirakawa Y."/>
            <person name="Hopkins J.F."/>
            <person name="Kuo A."/>
            <person name="Rensing S.A."/>
            <person name="Schmutz J."/>
            <person name="Symeonidi A."/>
            <person name="Elias M."/>
            <person name="Eveleigh R.J."/>
            <person name="Herman E.K."/>
            <person name="Klute M.J."/>
            <person name="Nakayama T."/>
            <person name="Obornik M."/>
            <person name="Reyes-Prieto A."/>
            <person name="Armbrust E.V."/>
            <person name="Aves S.J."/>
            <person name="Beiko R.G."/>
            <person name="Coutinho P."/>
            <person name="Dacks J.B."/>
            <person name="Durnford D.G."/>
            <person name="Fast N.M."/>
            <person name="Green B.R."/>
            <person name="Grisdale C.J."/>
            <person name="Hempel F."/>
            <person name="Henrissat B."/>
            <person name="Hoppner M.P."/>
            <person name="Ishida K."/>
            <person name="Kim E."/>
            <person name="Koreny L."/>
            <person name="Kroth P.G."/>
            <person name="Liu Y."/>
            <person name="Malik S.B."/>
            <person name="Maier U.G."/>
            <person name="McRose D."/>
            <person name="Mock T."/>
            <person name="Neilson J.A."/>
            <person name="Onodera N.T."/>
            <person name="Poole A.M."/>
            <person name="Pritham E.J."/>
            <person name="Richards T.A."/>
            <person name="Rocap G."/>
            <person name="Roy S.W."/>
            <person name="Sarai C."/>
            <person name="Schaack S."/>
            <person name="Shirato S."/>
            <person name="Slamovits C.H."/>
            <person name="Spencer D.F."/>
            <person name="Suzuki S."/>
            <person name="Worden A.Z."/>
            <person name="Zauner S."/>
            <person name="Barry K."/>
            <person name="Bell C."/>
            <person name="Bharti A.K."/>
            <person name="Crow J.A."/>
            <person name="Grimwood J."/>
            <person name="Kramer R."/>
            <person name="Lindquist E."/>
            <person name="Lucas S."/>
            <person name="Salamov A."/>
            <person name="McFadden G.I."/>
            <person name="Lane C.E."/>
            <person name="Keeling P.J."/>
            <person name="Gray M.W."/>
            <person name="Grigoriev I.V."/>
            <person name="Archibald J.M."/>
        </authorList>
    </citation>
    <scope>NUCLEOTIDE SEQUENCE</scope>
    <source>
        <strain evidence="8 10">CCMP2712</strain>
    </source>
</reference>
<proteinExistence type="predicted"/>
<evidence type="ECO:0000313" key="8">
    <source>
        <dbReference type="EMBL" id="EKX40478.1"/>
    </source>
</evidence>
<dbReference type="InterPro" id="IPR011011">
    <property type="entry name" value="Znf_FYVE_PHD"/>
</dbReference>
<feature type="domain" description="PH" evidence="6">
    <location>
        <begin position="19"/>
        <end position="127"/>
    </location>
</feature>
<dbReference type="InterPro" id="IPR001849">
    <property type="entry name" value="PH_domain"/>
</dbReference>
<evidence type="ECO:0000256" key="2">
    <source>
        <dbReference type="ARBA" id="ARBA00022771"/>
    </source>
</evidence>
<evidence type="ECO:0000256" key="5">
    <source>
        <dbReference type="SAM" id="MobiDB-lite"/>
    </source>
</evidence>
<feature type="compositionally biased region" description="Basic residues" evidence="5">
    <location>
        <begin position="432"/>
        <end position="443"/>
    </location>
</feature>
<reference evidence="10" key="2">
    <citation type="submission" date="2012-11" db="EMBL/GenBank/DDBJ databases">
        <authorList>
            <person name="Kuo A."/>
            <person name="Curtis B.A."/>
            <person name="Tanifuji G."/>
            <person name="Burki F."/>
            <person name="Gruber A."/>
            <person name="Irimia M."/>
            <person name="Maruyama S."/>
            <person name="Arias M.C."/>
            <person name="Ball S.G."/>
            <person name="Gile G.H."/>
            <person name="Hirakawa Y."/>
            <person name="Hopkins J.F."/>
            <person name="Rensing S.A."/>
            <person name="Schmutz J."/>
            <person name="Symeonidi A."/>
            <person name="Elias M."/>
            <person name="Eveleigh R.J."/>
            <person name="Herman E.K."/>
            <person name="Klute M.J."/>
            <person name="Nakayama T."/>
            <person name="Obornik M."/>
            <person name="Reyes-Prieto A."/>
            <person name="Armbrust E.V."/>
            <person name="Aves S.J."/>
            <person name="Beiko R.G."/>
            <person name="Coutinho P."/>
            <person name="Dacks J.B."/>
            <person name="Durnford D.G."/>
            <person name="Fast N.M."/>
            <person name="Green B.R."/>
            <person name="Grisdale C."/>
            <person name="Hempe F."/>
            <person name="Henrissat B."/>
            <person name="Hoppner M.P."/>
            <person name="Ishida K.-I."/>
            <person name="Kim E."/>
            <person name="Koreny L."/>
            <person name="Kroth P.G."/>
            <person name="Liu Y."/>
            <person name="Malik S.-B."/>
            <person name="Maier U.G."/>
            <person name="McRose D."/>
            <person name="Mock T."/>
            <person name="Neilson J.A."/>
            <person name="Onodera N.T."/>
            <person name="Poole A.M."/>
            <person name="Pritham E.J."/>
            <person name="Richards T.A."/>
            <person name="Rocap G."/>
            <person name="Roy S.W."/>
            <person name="Sarai C."/>
            <person name="Schaack S."/>
            <person name="Shirato S."/>
            <person name="Slamovits C.H."/>
            <person name="Spencer D.F."/>
            <person name="Suzuki S."/>
            <person name="Worden A.Z."/>
            <person name="Zauner S."/>
            <person name="Barry K."/>
            <person name="Bell C."/>
            <person name="Bharti A.K."/>
            <person name="Crow J.A."/>
            <person name="Grimwood J."/>
            <person name="Kramer R."/>
            <person name="Lindquist E."/>
            <person name="Lucas S."/>
            <person name="Salamov A."/>
            <person name="McFadden G.I."/>
            <person name="Lane C.E."/>
            <person name="Keeling P.J."/>
            <person name="Gray M.W."/>
            <person name="Grigoriev I.V."/>
            <person name="Archibald J.M."/>
        </authorList>
    </citation>
    <scope>NUCLEOTIDE SEQUENCE</scope>
    <source>
        <strain evidence="10">CCMP2712</strain>
    </source>
</reference>
<dbReference type="PROSITE" id="PS50178">
    <property type="entry name" value="ZF_FYVE"/>
    <property type="match status" value="1"/>
</dbReference>
<dbReference type="AlphaFoldDB" id="L1IW37"/>
<evidence type="ECO:0000313" key="9">
    <source>
        <dbReference type="EnsemblProtists" id="EKX40478"/>
    </source>
</evidence>
<dbReference type="EnsemblProtists" id="EKX40478">
    <property type="protein sequence ID" value="EKX40478"/>
    <property type="gene ID" value="GUITHDRAFT_113509"/>
</dbReference>
<dbReference type="HOGENOM" id="CLU_596498_0_0_1"/>